<dbReference type="AlphaFoldDB" id="A0A517QM67"/>
<keyword evidence="1" id="KW-1133">Transmembrane helix</keyword>
<evidence type="ECO:0000256" key="1">
    <source>
        <dbReference type="SAM" id="Phobius"/>
    </source>
</evidence>
<keyword evidence="3" id="KW-1185">Reference proteome</keyword>
<protein>
    <recommendedName>
        <fullName evidence="4">DUF997 domain-containing protein</fullName>
    </recommendedName>
</protein>
<gene>
    <name evidence="2" type="ORF">Mal48_19730</name>
</gene>
<dbReference type="RefSeq" id="WP_145198188.1">
    <property type="nucleotide sequence ID" value="NZ_CP036267.1"/>
</dbReference>
<evidence type="ECO:0000313" key="3">
    <source>
        <dbReference type="Proteomes" id="UP000315724"/>
    </source>
</evidence>
<dbReference type="OrthoDB" id="290233at2"/>
<feature type="transmembrane region" description="Helical" evidence="1">
    <location>
        <begin position="58"/>
        <end position="82"/>
    </location>
</feature>
<accession>A0A517QM67</accession>
<dbReference type="KEGG" id="tpol:Mal48_19730"/>
<reference evidence="2 3" key="1">
    <citation type="submission" date="2019-02" db="EMBL/GenBank/DDBJ databases">
        <title>Deep-cultivation of Planctomycetes and their phenomic and genomic characterization uncovers novel biology.</title>
        <authorList>
            <person name="Wiegand S."/>
            <person name="Jogler M."/>
            <person name="Boedeker C."/>
            <person name="Pinto D."/>
            <person name="Vollmers J."/>
            <person name="Rivas-Marin E."/>
            <person name="Kohn T."/>
            <person name="Peeters S.H."/>
            <person name="Heuer A."/>
            <person name="Rast P."/>
            <person name="Oberbeckmann S."/>
            <person name="Bunk B."/>
            <person name="Jeske O."/>
            <person name="Meyerdierks A."/>
            <person name="Storesund J.E."/>
            <person name="Kallscheuer N."/>
            <person name="Luecker S."/>
            <person name="Lage O.M."/>
            <person name="Pohl T."/>
            <person name="Merkel B.J."/>
            <person name="Hornburger P."/>
            <person name="Mueller R.-W."/>
            <person name="Bruemmer F."/>
            <person name="Labrenz M."/>
            <person name="Spormann A.M."/>
            <person name="Op den Camp H."/>
            <person name="Overmann J."/>
            <person name="Amann R."/>
            <person name="Jetten M.S.M."/>
            <person name="Mascher T."/>
            <person name="Medema M.H."/>
            <person name="Devos D.P."/>
            <person name="Kaster A.-K."/>
            <person name="Ovreas L."/>
            <person name="Rohde M."/>
            <person name="Galperin M.Y."/>
            <person name="Jogler C."/>
        </authorList>
    </citation>
    <scope>NUCLEOTIDE SEQUENCE [LARGE SCALE GENOMIC DNA]</scope>
    <source>
        <strain evidence="2 3">Mal48</strain>
    </source>
</reference>
<evidence type="ECO:0008006" key="4">
    <source>
        <dbReference type="Google" id="ProtNLM"/>
    </source>
</evidence>
<keyword evidence="1" id="KW-0812">Transmembrane</keyword>
<evidence type="ECO:0000313" key="2">
    <source>
        <dbReference type="EMBL" id="QDT32726.1"/>
    </source>
</evidence>
<name>A0A517QM67_9PLAN</name>
<dbReference type="EMBL" id="CP036267">
    <property type="protein sequence ID" value="QDT32726.1"/>
    <property type="molecule type" value="Genomic_DNA"/>
</dbReference>
<sequence length="98" mass="11182">MSSSNADPVYVHSKNEAYLILIVWALSFAWTVPYCYFTGYQTTSENWELTLTMGIPSWIFWGVAFPWCVSGLLSILICLFFIKDDDLGQADDELPLDE</sequence>
<keyword evidence="1" id="KW-0472">Membrane</keyword>
<feature type="transmembrane region" description="Helical" evidence="1">
    <location>
        <begin position="17"/>
        <end position="37"/>
    </location>
</feature>
<dbReference type="Proteomes" id="UP000315724">
    <property type="component" value="Chromosome"/>
</dbReference>
<organism evidence="2 3">
    <name type="scientific">Thalassoglobus polymorphus</name>
    <dbReference type="NCBI Taxonomy" id="2527994"/>
    <lineage>
        <taxon>Bacteria</taxon>
        <taxon>Pseudomonadati</taxon>
        <taxon>Planctomycetota</taxon>
        <taxon>Planctomycetia</taxon>
        <taxon>Planctomycetales</taxon>
        <taxon>Planctomycetaceae</taxon>
        <taxon>Thalassoglobus</taxon>
    </lineage>
</organism>
<proteinExistence type="predicted"/>